<reference evidence="2 3" key="2">
    <citation type="submission" date="2019-09" db="EMBL/GenBank/DDBJ databases">
        <title>Mesorhizobium sp. MaA-C15 isolated from Microcystis aeruginosa.</title>
        <authorList>
            <person name="Jeong S.E."/>
            <person name="Jin H.M."/>
            <person name="Jeon C.O."/>
        </authorList>
    </citation>
    <scope>NUCLEOTIDE SEQUENCE [LARGE SCALE GENOMIC DNA]</scope>
    <source>
        <strain evidence="2 3">MaA-C15</strain>
    </source>
</reference>
<name>A0A5D4GPB5_9HYPH</name>
<dbReference type="OrthoDB" id="7847400at2"/>
<dbReference type="RefSeq" id="WP_148916506.1">
    <property type="nucleotide sequence ID" value="NZ_VSZS01000067.1"/>
</dbReference>
<keyword evidence="1" id="KW-0732">Signal</keyword>
<reference evidence="2 3" key="1">
    <citation type="submission" date="2019-08" db="EMBL/GenBank/DDBJ databases">
        <authorList>
            <person name="Seo Y.L."/>
        </authorList>
    </citation>
    <scope>NUCLEOTIDE SEQUENCE [LARGE SCALE GENOMIC DNA]</scope>
    <source>
        <strain evidence="2 3">MaA-C15</strain>
    </source>
</reference>
<protein>
    <recommendedName>
        <fullName evidence="4">Flagellar basal body-associated protein FliL</fullName>
    </recommendedName>
</protein>
<comment type="caution">
    <text evidence="2">The sequence shown here is derived from an EMBL/GenBank/DDBJ whole genome shotgun (WGS) entry which is preliminary data.</text>
</comment>
<feature type="signal peptide" evidence="1">
    <location>
        <begin position="1"/>
        <end position="26"/>
    </location>
</feature>
<dbReference type="Proteomes" id="UP000323258">
    <property type="component" value="Unassembled WGS sequence"/>
</dbReference>
<proteinExistence type="predicted"/>
<gene>
    <name evidence="2" type="ORF">FY036_19885</name>
</gene>
<keyword evidence="3" id="KW-1185">Reference proteome</keyword>
<evidence type="ECO:0000313" key="3">
    <source>
        <dbReference type="Proteomes" id="UP000323258"/>
    </source>
</evidence>
<evidence type="ECO:0000313" key="2">
    <source>
        <dbReference type="EMBL" id="TYR30148.1"/>
    </source>
</evidence>
<dbReference type="EMBL" id="VSZS01000067">
    <property type="protein sequence ID" value="TYR30148.1"/>
    <property type="molecule type" value="Genomic_DNA"/>
</dbReference>
<evidence type="ECO:0008006" key="4">
    <source>
        <dbReference type="Google" id="ProtNLM"/>
    </source>
</evidence>
<feature type="chain" id="PRO_5023115713" description="Flagellar basal body-associated protein FliL" evidence="1">
    <location>
        <begin position="27"/>
        <end position="161"/>
    </location>
</feature>
<accession>A0A5D4GPB5</accession>
<sequence>MIKFMVAALWISIATTGAMLYSFQSAQQPEGAAEAEPTAFHGLDYVQTGIISVPVFDHGRVYGYFLARLVFTAEGKRLATLKLPAEALLADQVYTHLYANPEIDFTKRDDLDINAFRESIRAGVNERLGEPLIHEVLVEQIDFLPKDEAGSSKAQPAAAVN</sequence>
<dbReference type="AlphaFoldDB" id="A0A5D4GPB5"/>
<evidence type="ECO:0000256" key="1">
    <source>
        <dbReference type="SAM" id="SignalP"/>
    </source>
</evidence>
<organism evidence="2 3">
    <name type="scientific">Neoaquamicrobium microcysteis</name>
    <dbReference type="NCBI Taxonomy" id="2682781"/>
    <lineage>
        <taxon>Bacteria</taxon>
        <taxon>Pseudomonadati</taxon>
        <taxon>Pseudomonadota</taxon>
        <taxon>Alphaproteobacteria</taxon>
        <taxon>Hyphomicrobiales</taxon>
        <taxon>Phyllobacteriaceae</taxon>
        <taxon>Neoaquamicrobium</taxon>
    </lineage>
</organism>